<evidence type="ECO:0000313" key="7">
    <source>
        <dbReference type="EMBL" id="CAK0811908.1"/>
    </source>
</evidence>
<sequence length="370" mass="39146">MQRNHHCSVQLVAALALAASLGGGQAEPGAAELASPRTRPAAEVLCTRSMGGDDDNPKRSKVLAVAASILLFILAGPLLVIVNKKILRDNGLHLPAFVSAMGILFTSIFTHCAVACGYVTVKDNEHGMWRLLPVGLSSAGTFMFGNMAYVYLDAGFIQMLKAGTPALLMMMLAAFKVEKISMQSGGFIILMVVGGMVSAQASPTLSILGLGIMLLSEIFEGARCVVTQLFLQKLNFSVWDAGYHMAPLTAACCLLLSAATEWPVLIRDGNFPLFTSQLPLLFVSGCIGIAVNFASFLVIKLTSSLLTKLLVAARNAGLVLFFIAGGEPVSRTQMIGYGITLVAFTGYSVEKVLAGQRLKKLSPSGEKSPV</sequence>
<feature type="transmembrane region" description="Helical" evidence="5">
    <location>
        <begin position="94"/>
        <end position="120"/>
    </location>
</feature>
<evidence type="ECO:0000256" key="2">
    <source>
        <dbReference type="ARBA" id="ARBA00022692"/>
    </source>
</evidence>
<evidence type="ECO:0000256" key="4">
    <source>
        <dbReference type="ARBA" id="ARBA00023136"/>
    </source>
</evidence>
<keyword evidence="2 5" id="KW-0812">Transmembrane</keyword>
<evidence type="ECO:0000313" key="8">
    <source>
        <dbReference type="Proteomes" id="UP001189429"/>
    </source>
</evidence>
<protein>
    <recommendedName>
        <fullName evidence="9">Sugar phosphate transporter domain-containing protein</fullName>
    </recommendedName>
</protein>
<feature type="transmembrane region" description="Helical" evidence="5">
    <location>
        <begin position="132"/>
        <end position="152"/>
    </location>
</feature>
<proteinExistence type="predicted"/>
<evidence type="ECO:0008006" key="9">
    <source>
        <dbReference type="Google" id="ProtNLM"/>
    </source>
</evidence>
<keyword evidence="3 5" id="KW-1133">Transmembrane helix</keyword>
<keyword evidence="8" id="KW-1185">Reference proteome</keyword>
<comment type="subcellular location">
    <subcellularLocation>
        <location evidence="1">Membrane</location>
        <topology evidence="1">Multi-pass membrane protein</topology>
    </subcellularLocation>
</comment>
<feature type="transmembrane region" description="Helical" evidence="5">
    <location>
        <begin position="159"/>
        <end position="175"/>
    </location>
</feature>
<feature type="signal peptide" evidence="6">
    <location>
        <begin position="1"/>
        <end position="26"/>
    </location>
</feature>
<dbReference type="PANTHER" id="PTHR11132">
    <property type="entry name" value="SOLUTE CARRIER FAMILY 35"/>
    <property type="match status" value="1"/>
</dbReference>
<dbReference type="InterPro" id="IPR050186">
    <property type="entry name" value="TPT_transporter"/>
</dbReference>
<name>A0ABN9QZQ5_9DINO</name>
<feature type="transmembrane region" description="Helical" evidence="5">
    <location>
        <begin position="187"/>
        <end position="215"/>
    </location>
</feature>
<dbReference type="EMBL" id="CAUYUJ010005005">
    <property type="protein sequence ID" value="CAK0811908.1"/>
    <property type="molecule type" value="Genomic_DNA"/>
</dbReference>
<dbReference type="Proteomes" id="UP001189429">
    <property type="component" value="Unassembled WGS sequence"/>
</dbReference>
<keyword evidence="6" id="KW-0732">Signal</keyword>
<evidence type="ECO:0000256" key="3">
    <source>
        <dbReference type="ARBA" id="ARBA00022989"/>
    </source>
</evidence>
<feature type="transmembrane region" description="Helical" evidence="5">
    <location>
        <begin position="62"/>
        <end position="82"/>
    </location>
</feature>
<keyword evidence="4 5" id="KW-0472">Membrane</keyword>
<evidence type="ECO:0000256" key="5">
    <source>
        <dbReference type="SAM" id="Phobius"/>
    </source>
</evidence>
<comment type="caution">
    <text evidence="7">The sequence shown here is derived from an EMBL/GenBank/DDBJ whole genome shotgun (WGS) entry which is preliminary data.</text>
</comment>
<accession>A0ABN9QZQ5</accession>
<evidence type="ECO:0000256" key="6">
    <source>
        <dbReference type="SAM" id="SignalP"/>
    </source>
</evidence>
<gene>
    <name evidence="7" type="ORF">PCOR1329_LOCUS16366</name>
</gene>
<feature type="chain" id="PRO_5046221332" description="Sugar phosphate transporter domain-containing protein" evidence="6">
    <location>
        <begin position="27"/>
        <end position="370"/>
    </location>
</feature>
<evidence type="ECO:0000256" key="1">
    <source>
        <dbReference type="ARBA" id="ARBA00004141"/>
    </source>
</evidence>
<reference evidence="7" key="1">
    <citation type="submission" date="2023-10" db="EMBL/GenBank/DDBJ databases">
        <authorList>
            <person name="Chen Y."/>
            <person name="Shah S."/>
            <person name="Dougan E. K."/>
            <person name="Thang M."/>
            <person name="Chan C."/>
        </authorList>
    </citation>
    <scope>NUCLEOTIDE SEQUENCE [LARGE SCALE GENOMIC DNA]</scope>
</reference>
<organism evidence="7 8">
    <name type="scientific">Prorocentrum cordatum</name>
    <dbReference type="NCBI Taxonomy" id="2364126"/>
    <lineage>
        <taxon>Eukaryota</taxon>
        <taxon>Sar</taxon>
        <taxon>Alveolata</taxon>
        <taxon>Dinophyceae</taxon>
        <taxon>Prorocentrales</taxon>
        <taxon>Prorocentraceae</taxon>
        <taxon>Prorocentrum</taxon>
    </lineage>
</organism>
<feature type="transmembrane region" description="Helical" evidence="5">
    <location>
        <begin position="278"/>
        <end position="298"/>
    </location>
</feature>